<dbReference type="PANTHER" id="PTHR46599">
    <property type="entry name" value="PIGGYBAC TRANSPOSABLE ELEMENT-DERIVED PROTEIN 4"/>
    <property type="match status" value="1"/>
</dbReference>
<dbReference type="PANTHER" id="PTHR46599:SF3">
    <property type="entry name" value="PIGGYBAC TRANSPOSABLE ELEMENT-DERIVED PROTEIN 4"/>
    <property type="match status" value="1"/>
</dbReference>
<sequence>MTDRLGYDRNVVAERKTRPRHIPRDSFTFSRSVTVLGMLAFHWWDRKPVHHLCTGSVMAVSMIRRNVKGTGPTMAPCPKAVTDYQAWMGGVDVHDQLRLQTRRRFGLRSLIDLAMVNAYISHKEACKLPNTSNEAWEWYNVLHKQLHQRKEHDFAGMSSTPSPGSRNRRRKRIGHSLTQFDDWVTVSGVQKRRQRSYEVCALLRGERKKSFQTTFYCDKCSIDDAKCYLCPKASAIFRYGTKHFECGLTIPSTLGKRVVLRRPGKKTDVRKKTRRGLLYEEKCEADDELRRGSDGCSDADTEFDL</sequence>
<proteinExistence type="predicted"/>
<protein>
    <recommendedName>
        <fullName evidence="3">PiggyBac transposable element-derived protein domain-containing protein</fullName>
    </recommendedName>
</protein>
<evidence type="ECO:0008006" key="3">
    <source>
        <dbReference type="Google" id="ProtNLM"/>
    </source>
</evidence>
<dbReference type="AlphaFoldDB" id="A0A225WLM1"/>
<evidence type="ECO:0000313" key="1">
    <source>
        <dbReference type="EMBL" id="OWZ18039.1"/>
    </source>
</evidence>
<dbReference type="STRING" id="4795.A0A225WLM1"/>
<dbReference type="Proteomes" id="UP000198211">
    <property type="component" value="Unassembled WGS sequence"/>
</dbReference>
<reference evidence="2" key="1">
    <citation type="submission" date="2017-03" db="EMBL/GenBank/DDBJ databases">
        <title>Phytopthora megakarya and P. palmivora, two closely related causual agents of cacao black pod achieved similar genome size and gene model numbers by different mechanisms.</title>
        <authorList>
            <person name="Ali S."/>
            <person name="Shao J."/>
            <person name="Larry D.J."/>
            <person name="Kronmiller B."/>
            <person name="Shen D."/>
            <person name="Strem M.D."/>
            <person name="Melnick R.L."/>
            <person name="Guiltinan M.J."/>
            <person name="Tyler B.M."/>
            <person name="Meinhardt L.W."/>
            <person name="Bailey B.A."/>
        </authorList>
    </citation>
    <scope>NUCLEOTIDE SEQUENCE [LARGE SCALE GENOMIC DNA]</scope>
    <source>
        <strain evidence="2">zdho120</strain>
    </source>
</reference>
<gene>
    <name evidence="1" type="ORF">PHMEG_0007944</name>
</gene>
<accession>A0A225WLM1</accession>
<dbReference type="OrthoDB" id="123591at2759"/>
<name>A0A225WLM1_9STRA</name>
<organism evidence="1 2">
    <name type="scientific">Phytophthora megakarya</name>
    <dbReference type="NCBI Taxonomy" id="4795"/>
    <lineage>
        <taxon>Eukaryota</taxon>
        <taxon>Sar</taxon>
        <taxon>Stramenopiles</taxon>
        <taxon>Oomycota</taxon>
        <taxon>Peronosporomycetes</taxon>
        <taxon>Peronosporales</taxon>
        <taxon>Peronosporaceae</taxon>
        <taxon>Phytophthora</taxon>
    </lineage>
</organism>
<comment type="caution">
    <text evidence="1">The sequence shown here is derived from an EMBL/GenBank/DDBJ whole genome shotgun (WGS) entry which is preliminary data.</text>
</comment>
<dbReference type="EMBL" id="NBNE01000652">
    <property type="protein sequence ID" value="OWZ18039.1"/>
    <property type="molecule type" value="Genomic_DNA"/>
</dbReference>
<evidence type="ECO:0000313" key="2">
    <source>
        <dbReference type="Proteomes" id="UP000198211"/>
    </source>
</evidence>
<keyword evidence="2" id="KW-1185">Reference proteome</keyword>